<comment type="caution">
    <text evidence="3">The sequence shown here is derived from an EMBL/GenBank/DDBJ whole genome shotgun (WGS) entry which is preliminary data.</text>
</comment>
<sequence>MALAALAFTCLAVVGSAQADVNSSTTTGPEHTATTTYLPTGPGTTVTGAPPTTTTALTEDTPNATSRTKVDIMGQSGKFTVYDERSGKGSGIQLTMDALREVDADGTSVGASGSVKHSINTFAAQDFSIADAEDVTLGNRQVPALKISFSSSISTIGKIRVDTYVIGTSGLLGPPGEEWAVLPGDLKWSIELSEWNWCGCSKGQTTEEGAFVDLDISVKGLGTAQANTGSNKSLSLGGGVNLELSSQTYTDGAWVSMPEGYPKIVMQGSSTIFTFRFPKFSTSSLYDPVLTGLNAAAESSDSSTTTGPDTTSAGPGATSAGPGATSAGPGATSEGPGVTSEGGGTITTSLPATSAAPPTVITGDFSFTVDNCTSFIGQNKAGGAISSGLATTLGVSSDYIQTALGCTARRLASAVVPARHLSEAVKATYTITMPSSDSVGTGSAISSVQSKMKVGMEAVLTQAIQSALTDAGVTGAITVTAIAEPTITGASPTTTTALTEDTPNATSRTKVDIMGQSGKFTVYDERSGKGSGIQLTMDALREVDADGTSVGASGSVKHSINTFAAQDFSIADAEDVTLGNSQVPALKISFSSSISTIGKIRVDTYVIGKSGLLGPPGEEWAVLPGDLKWSIELSEWNWCGCSKGQTTEEGAFVDLDISVKGLGTAQANAGSNKSLSLGGGVNLELSSQTYTDGAWVSMPEGYPKIVMQGSSTIFTFRFPKFSTSSLYDPVLTGLSAAAESSDSSTTADLYSSAQKGARMLLAAVVAMAMTALA</sequence>
<protein>
    <submittedName>
        <fullName evidence="3">Uncharacterized protein</fullName>
    </submittedName>
</protein>
<gene>
    <name evidence="3" type="ORF">PGLA2088_LOCUS41305</name>
</gene>
<keyword evidence="2" id="KW-0732">Signal</keyword>
<organism evidence="3 4">
    <name type="scientific">Polarella glacialis</name>
    <name type="common">Dinoflagellate</name>
    <dbReference type="NCBI Taxonomy" id="89957"/>
    <lineage>
        <taxon>Eukaryota</taxon>
        <taxon>Sar</taxon>
        <taxon>Alveolata</taxon>
        <taxon>Dinophyceae</taxon>
        <taxon>Suessiales</taxon>
        <taxon>Suessiaceae</taxon>
        <taxon>Polarella</taxon>
    </lineage>
</organism>
<evidence type="ECO:0000313" key="3">
    <source>
        <dbReference type="EMBL" id="CAE8720405.1"/>
    </source>
</evidence>
<reference evidence="3" key="1">
    <citation type="submission" date="2021-02" db="EMBL/GenBank/DDBJ databases">
        <authorList>
            <person name="Dougan E. K."/>
            <person name="Rhodes N."/>
            <person name="Thang M."/>
            <person name="Chan C."/>
        </authorList>
    </citation>
    <scope>NUCLEOTIDE SEQUENCE</scope>
</reference>
<name>A0A813L4I6_POLGL</name>
<evidence type="ECO:0000256" key="1">
    <source>
        <dbReference type="SAM" id="MobiDB-lite"/>
    </source>
</evidence>
<evidence type="ECO:0000256" key="2">
    <source>
        <dbReference type="SAM" id="SignalP"/>
    </source>
</evidence>
<proteinExistence type="predicted"/>
<dbReference type="EMBL" id="CAJNNW010033794">
    <property type="protein sequence ID" value="CAE8720405.1"/>
    <property type="molecule type" value="Genomic_DNA"/>
</dbReference>
<dbReference type="AlphaFoldDB" id="A0A813L4I6"/>
<dbReference type="Proteomes" id="UP000626109">
    <property type="component" value="Unassembled WGS sequence"/>
</dbReference>
<feature type="region of interest" description="Disordered" evidence="1">
    <location>
        <begin position="297"/>
        <end position="353"/>
    </location>
</feature>
<feature type="chain" id="PRO_5032301724" evidence="2">
    <location>
        <begin position="20"/>
        <end position="773"/>
    </location>
</feature>
<feature type="compositionally biased region" description="Low complexity" evidence="1">
    <location>
        <begin position="297"/>
        <end position="333"/>
    </location>
</feature>
<evidence type="ECO:0000313" key="4">
    <source>
        <dbReference type="Proteomes" id="UP000626109"/>
    </source>
</evidence>
<accession>A0A813L4I6</accession>
<feature type="signal peptide" evidence="2">
    <location>
        <begin position="1"/>
        <end position="19"/>
    </location>
</feature>